<dbReference type="GO" id="GO:0005634">
    <property type="term" value="C:nucleus"/>
    <property type="evidence" value="ECO:0007669"/>
    <property type="project" value="TreeGrafter"/>
</dbReference>
<dbReference type="Gene3D" id="3.40.570.10">
    <property type="entry name" value="Extracellular Endonuclease, subunit A"/>
    <property type="match status" value="2"/>
</dbReference>
<sequence length="865" mass="99688">MCKSDFHKHTEALRIPNLYLGSKLFSCNGKNLEVYQVRTKNGSDGTTSILYNVCFDTNVMRAKFVFQPKRTDSPVKSNVTRQDVWGFDFFGKDSNEKFKLSQGYVSKIQKDRLTAAFPNKYNSKKKYPFTFNRGHLAPYADFINLNDKKASCEYINAAPQWKEFNANSWSLVEKETRALVRDNPGEWEIYTGLYGSIPTTRGPLYASPMFNDKGKFVKGYLPIPKLFWKLVYNLENKNNSKVFVGVNNPELDSPEKFKPGGYLICKPKMNGKGNYFSGNEFKGFTYECDLNEFLINLGKEEKILKVSLAYKSSVASKPHSMTFNDVRNLKVYKEVFKFSAPERSKDKLKDNFSHGDAINFACSNGFARKDLPDKSYSFQCTDGKFNKSLEFDDVLCKSEYHKNSLAVQISPVELGSKIFKCDGPDLEVYEMKTRQPNGNNNKHLYTVCLDSRVMRPKYVFQPSTNEKPPKHIPGEERNSVWGFDGYGKTVNEMVIISKGYVEKIQKNRTTNSFPQKYNSKKQYPYYFNRGHLAPFADFPDENDRKATCEYINAAPQWEDFNKNSWSLVEREARDMRRENPQDWEVYTGTYGSIPTTRGPLVVAPVFERGKFKKGLLPVPMLYWKLVHNKVDKTKSRAFVGVNNPELKSPDEIINKYRMCTPLKNKKKEFFEGNEFLGFTYECNVDEFLQALKTNENVDDSGGFAIQNQREFLFRYSRMHCAGSERVDNSKDFNCRNMGDVLGKECEKDESLTRSVEDVLREDVDFAPSSGPNSENSEDDLTWLLPINSSAMDLGSRKCKCEGCSQLFDSYNNDKKNAKLLLSSWKEFRNYIRNVYLKSPFEFTQKNESISIENNEELHKVIQVLV</sequence>
<dbReference type="InterPro" id="IPR044929">
    <property type="entry name" value="DNA/RNA_non-sp_Endonuclease_sf"/>
</dbReference>
<dbReference type="PANTHER" id="PTHR13966">
    <property type="entry name" value="ENDONUCLEASE RELATED"/>
    <property type="match status" value="1"/>
</dbReference>
<name>E0VYL2_PEDHC</name>
<reference evidence="8" key="3">
    <citation type="submission" date="2020-05" db="UniProtKB">
        <authorList>
            <consortium name="EnsemblMetazoa"/>
        </authorList>
    </citation>
    <scope>IDENTIFICATION</scope>
    <source>
        <strain evidence="8">USDA</strain>
    </source>
</reference>
<reference evidence="7" key="1">
    <citation type="submission" date="2007-04" db="EMBL/GenBank/DDBJ databases">
        <title>Annotation of Pediculus humanus corporis strain USDA.</title>
        <authorList>
            <person name="Kirkness E."/>
            <person name="Hannick L."/>
            <person name="Hass B."/>
            <person name="Bruggner R."/>
            <person name="Lawson D."/>
            <person name="Bidwell S."/>
            <person name="Joardar V."/>
            <person name="Caler E."/>
            <person name="Walenz B."/>
            <person name="Inman J."/>
            <person name="Schobel S."/>
            <person name="Galinsky K."/>
            <person name="Amedeo P."/>
            <person name="Strausberg R."/>
        </authorList>
    </citation>
    <scope>NUCLEOTIDE SEQUENCE</scope>
    <source>
        <strain evidence="7">USDA</strain>
    </source>
</reference>
<dbReference type="RefSeq" id="XP_002431206.1">
    <property type="nucleotide sequence ID" value="XM_002431161.1"/>
</dbReference>
<evidence type="ECO:0000256" key="2">
    <source>
        <dbReference type="ARBA" id="ARBA00022722"/>
    </source>
</evidence>
<dbReference type="SUPFAM" id="SSF54060">
    <property type="entry name" value="His-Me finger endonucleases"/>
    <property type="match status" value="2"/>
</dbReference>
<organism>
    <name type="scientific">Pediculus humanus subsp. corporis</name>
    <name type="common">Body louse</name>
    <dbReference type="NCBI Taxonomy" id="121224"/>
    <lineage>
        <taxon>Eukaryota</taxon>
        <taxon>Metazoa</taxon>
        <taxon>Ecdysozoa</taxon>
        <taxon>Arthropoda</taxon>
        <taxon>Hexapoda</taxon>
        <taxon>Insecta</taxon>
        <taxon>Pterygota</taxon>
        <taxon>Neoptera</taxon>
        <taxon>Paraneoptera</taxon>
        <taxon>Psocodea</taxon>
        <taxon>Troctomorpha</taxon>
        <taxon>Phthiraptera</taxon>
        <taxon>Anoplura</taxon>
        <taxon>Pediculidae</taxon>
        <taxon>Pediculus</taxon>
    </lineage>
</organism>
<dbReference type="InterPro" id="IPR001604">
    <property type="entry name" value="Endo_G_ENPP1-like_dom"/>
</dbReference>
<dbReference type="Proteomes" id="UP000009046">
    <property type="component" value="Unassembled WGS sequence"/>
</dbReference>
<dbReference type="GO" id="GO:0005743">
    <property type="term" value="C:mitochondrial inner membrane"/>
    <property type="evidence" value="ECO:0007669"/>
    <property type="project" value="TreeGrafter"/>
</dbReference>
<evidence type="ECO:0000256" key="1">
    <source>
        <dbReference type="ARBA" id="ARBA00010052"/>
    </source>
</evidence>
<keyword evidence="3" id="KW-0255">Endonuclease</keyword>
<feature type="domain" description="DNA/RNA non-specific endonuclease/pyrophosphatase/phosphodiesterase" evidence="6">
    <location>
        <begin position="441"/>
        <end position="687"/>
    </location>
</feature>
<dbReference type="GO" id="GO:0003676">
    <property type="term" value="F:nucleic acid binding"/>
    <property type="evidence" value="ECO:0007669"/>
    <property type="project" value="InterPro"/>
</dbReference>
<evidence type="ECO:0000313" key="8">
    <source>
        <dbReference type="EnsemblMetazoa" id="PHUM515410-PA"/>
    </source>
</evidence>
<keyword evidence="9" id="KW-1185">Reference proteome</keyword>
<dbReference type="SMART" id="SM00892">
    <property type="entry name" value="Endonuclease_NS"/>
    <property type="match status" value="2"/>
</dbReference>
<dbReference type="InterPro" id="IPR040255">
    <property type="entry name" value="Non-specific_endonuclease"/>
</dbReference>
<evidence type="ECO:0000256" key="4">
    <source>
        <dbReference type="PIRSR" id="PIRSR640255-1"/>
    </source>
</evidence>
<feature type="binding site" evidence="5">
    <location>
        <position position="165"/>
    </location>
    <ligand>
        <name>Mg(2+)</name>
        <dbReference type="ChEBI" id="CHEBI:18420"/>
        <note>catalytic</note>
    </ligand>
</feature>
<dbReference type="GO" id="GO:0046872">
    <property type="term" value="F:metal ion binding"/>
    <property type="evidence" value="ECO:0007669"/>
    <property type="project" value="UniProtKB-KW"/>
</dbReference>
<dbReference type="OrthoDB" id="5960141at2759"/>
<dbReference type="InParanoid" id="E0VYL2"/>
<dbReference type="InterPro" id="IPR044925">
    <property type="entry name" value="His-Me_finger_sf"/>
</dbReference>
<dbReference type="EMBL" id="DS235845">
    <property type="protein sequence ID" value="EEB18468.1"/>
    <property type="molecule type" value="Genomic_DNA"/>
</dbReference>
<dbReference type="KEGG" id="phu:Phum_PHUM515410"/>
<keyword evidence="2" id="KW-0540">Nuclease</keyword>
<evidence type="ECO:0000313" key="9">
    <source>
        <dbReference type="Proteomes" id="UP000009046"/>
    </source>
</evidence>
<gene>
    <name evidence="8" type="primary">8233190</name>
    <name evidence="7" type="ORF">Phum_PHUM515410</name>
</gene>
<reference evidence="7" key="2">
    <citation type="submission" date="2007-04" db="EMBL/GenBank/DDBJ databases">
        <title>The genome of the human body louse.</title>
        <authorList>
            <consortium name="The Human Body Louse Genome Consortium"/>
            <person name="Kirkness E."/>
            <person name="Walenz B."/>
            <person name="Hass B."/>
            <person name="Bruggner R."/>
            <person name="Strausberg R."/>
        </authorList>
    </citation>
    <scope>NUCLEOTIDE SEQUENCE</scope>
    <source>
        <strain evidence="7">USDA</strain>
    </source>
</reference>
<evidence type="ECO:0000313" key="7">
    <source>
        <dbReference type="EMBL" id="EEB18468.1"/>
    </source>
</evidence>
<keyword evidence="3" id="KW-0378">Hydrolase</keyword>
<dbReference type="PANTHER" id="PTHR13966:SF19">
    <property type="entry name" value="NUCLEASE EXOG, MITOCHONDRIAL"/>
    <property type="match status" value="1"/>
</dbReference>
<dbReference type="GO" id="GO:0004521">
    <property type="term" value="F:RNA endonuclease activity"/>
    <property type="evidence" value="ECO:0007669"/>
    <property type="project" value="TreeGrafter"/>
</dbReference>
<dbReference type="eggNOG" id="ENOG502RZDX">
    <property type="taxonomic scope" value="Eukaryota"/>
</dbReference>
<dbReference type="HOGENOM" id="CLU_331309_0_0_1"/>
<dbReference type="AlphaFoldDB" id="E0VYL2"/>
<feature type="active site" description="Proton acceptor" evidence="4">
    <location>
        <position position="135"/>
    </location>
</feature>
<evidence type="ECO:0000256" key="5">
    <source>
        <dbReference type="PIRSR" id="PIRSR640255-2"/>
    </source>
</evidence>
<protein>
    <recommendedName>
        <fullName evidence="6">DNA/RNA non-specific endonuclease/pyrophosphatase/phosphodiesterase domain-containing protein</fullName>
    </recommendedName>
</protein>
<dbReference type="EnsemblMetazoa" id="PHUM515410-RA">
    <property type="protein sequence ID" value="PHUM515410-PA"/>
    <property type="gene ID" value="PHUM515410"/>
</dbReference>
<accession>E0VYL2</accession>
<keyword evidence="5" id="KW-0479">Metal-binding</keyword>
<dbReference type="GeneID" id="8233190"/>
<comment type="similarity">
    <text evidence="1">Belongs to the DNA/RNA non-specific endonuclease family.</text>
</comment>
<proteinExistence type="inferred from homology"/>
<dbReference type="STRING" id="121224.E0VYL2"/>
<evidence type="ECO:0000256" key="3">
    <source>
        <dbReference type="ARBA" id="ARBA00022759"/>
    </source>
</evidence>
<dbReference type="EMBL" id="AAZO01006271">
    <property type="status" value="NOT_ANNOTATED_CDS"/>
    <property type="molecule type" value="Genomic_DNA"/>
</dbReference>
<feature type="domain" description="DNA/RNA non-specific endonuclease/pyrophosphatase/phosphodiesterase" evidence="6">
    <location>
        <begin position="47"/>
        <end position="293"/>
    </location>
</feature>
<dbReference type="Pfam" id="PF01223">
    <property type="entry name" value="Endonuclease_NS"/>
    <property type="match status" value="2"/>
</dbReference>
<dbReference type="CTD" id="8233190"/>
<dbReference type="GO" id="GO:0006309">
    <property type="term" value="P:apoptotic DNA fragmentation"/>
    <property type="evidence" value="ECO:0007669"/>
    <property type="project" value="TreeGrafter"/>
</dbReference>
<dbReference type="GO" id="GO:0000014">
    <property type="term" value="F:single-stranded DNA endodeoxyribonuclease activity"/>
    <property type="evidence" value="ECO:0007669"/>
    <property type="project" value="TreeGrafter"/>
</dbReference>
<evidence type="ECO:0000259" key="6">
    <source>
        <dbReference type="SMART" id="SM00892"/>
    </source>
</evidence>
<dbReference type="VEuPathDB" id="VectorBase:PHUM515410"/>